<keyword evidence="2" id="KW-1185">Reference proteome</keyword>
<gene>
    <name evidence="1" type="ORF">NQ317_000239</name>
</gene>
<evidence type="ECO:0000313" key="2">
    <source>
        <dbReference type="Proteomes" id="UP001162164"/>
    </source>
</evidence>
<dbReference type="EMBL" id="JAPWTJ010000186">
    <property type="protein sequence ID" value="KAJ8981372.1"/>
    <property type="molecule type" value="Genomic_DNA"/>
</dbReference>
<name>A0ABQ9JTY6_9CUCU</name>
<proteinExistence type="predicted"/>
<dbReference type="Proteomes" id="UP001162164">
    <property type="component" value="Unassembled WGS sequence"/>
</dbReference>
<protein>
    <submittedName>
        <fullName evidence="1">Uncharacterized protein</fullName>
    </submittedName>
</protein>
<evidence type="ECO:0000313" key="1">
    <source>
        <dbReference type="EMBL" id="KAJ8981372.1"/>
    </source>
</evidence>
<reference evidence="1" key="1">
    <citation type="journal article" date="2023" name="Insect Mol. Biol.">
        <title>Genome sequencing provides insights into the evolution of gene families encoding plant cell wall-degrading enzymes in longhorned beetles.</title>
        <authorList>
            <person name="Shin N.R."/>
            <person name="Okamura Y."/>
            <person name="Kirsch R."/>
            <person name="Pauchet Y."/>
        </authorList>
    </citation>
    <scope>NUCLEOTIDE SEQUENCE</scope>
    <source>
        <strain evidence="1">MMC_N1</strain>
    </source>
</reference>
<accession>A0ABQ9JTY6</accession>
<organism evidence="1 2">
    <name type="scientific">Molorchus minor</name>
    <dbReference type="NCBI Taxonomy" id="1323400"/>
    <lineage>
        <taxon>Eukaryota</taxon>
        <taxon>Metazoa</taxon>
        <taxon>Ecdysozoa</taxon>
        <taxon>Arthropoda</taxon>
        <taxon>Hexapoda</taxon>
        <taxon>Insecta</taxon>
        <taxon>Pterygota</taxon>
        <taxon>Neoptera</taxon>
        <taxon>Endopterygota</taxon>
        <taxon>Coleoptera</taxon>
        <taxon>Polyphaga</taxon>
        <taxon>Cucujiformia</taxon>
        <taxon>Chrysomeloidea</taxon>
        <taxon>Cerambycidae</taxon>
        <taxon>Lamiinae</taxon>
        <taxon>Monochamini</taxon>
        <taxon>Molorchus</taxon>
    </lineage>
</organism>
<sequence>MPCTAGLMQHPSSATSQNRSFIGALRKVSVQSPVIMVIVSIISSSSSATVLDGSLMNFFPFPRRVQHSAHSDSMECLSLLSGLMQFNRISSLLHRNGLRVVHPFVPQSAHSVPPEIQCRARSAFSQHRSVGGGGGPYFGSSVSNQSGGLFNIDGLLSGGPGGADSEVTRFAAYKRTSKHIREEEHGRF</sequence>
<comment type="caution">
    <text evidence="1">The sequence shown here is derived from an EMBL/GenBank/DDBJ whole genome shotgun (WGS) entry which is preliminary data.</text>
</comment>